<dbReference type="InterPro" id="IPR011766">
    <property type="entry name" value="TPP_enzyme_TPP-bd"/>
</dbReference>
<evidence type="ECO:0000256" key="2">
    <source>
        <dbReference type="ARBA" id="ARBA00023052"/>
    </source>
</evidence>
<dbReference type="Gene3D" id="3.40.50.970">
    <property type="match status" value="2"/>
</dbReference>
<feature type="domain" description="Thiamine pyrophosphate enzyme TPP-binding" evidence="5">
    <location>
        <begin position="399"/>
        <end position="553"/>
    </location>
</feature>
<evidence type="ECO:0000313" key="7">
    <source>
        <dbReference type="EMBL" id="MEA1080439.1"/>
    </source>
</evidence>
<dbReference type="InterPro" id="IPR045229">
    <property type="entry name" value="TPP_enz"/>
</dbReference>
<protein>
    <submittedName>
        <fullName evidence="7">Thiamine pyrophosphate-binding protein</fullName>
    </submittedName>
</protein>
<sequence>MLECGDLILRYLERMGVRYVFGVPGGSIEPLYNALARSERRGGIRAVLARHETGAAFMADGYARETGLIGVCCATAGPGATNLLTGVANAYADNVPMLVITAQTSLNRFGQGAFQESSCTGVNTMDMFASCTRYNTFVSHPEQLETKLLHAFSHALGQQPGPVHLSIPLDVMRHEVEDSSYSPFRKPFVPNDVIPDPVTVQSVVDDLADIKQATIVLGEDAADSADQWVQLAELRGWNLVTTPRAKGLVNSFHPQNRGVFGFAGHQSATEAVGPQDAERVITVGAALDEVSTAGWSPDGLLSERLIHLSRNPGHLVRAIMAGHAVLGDPRSVADQLLAAARKTGLPAPALKAHGSDGVPDFVGGNFREGCFATSGPIKPQALMTYLSRVCPEQTRALFDTGNSFLWGIHHWNVGRPEQPLCSKNLFNIGIGFAAMGWAIGASVGMALADDSVPVVCVTGDGSYLMSGQELATASQENCNVLMVVLNDSSLGMIRHGQALGGAEQIANELPSINYAMMAEALGVETYRVSTLEELHRLDLASILARPGPCLLDILVDGNEVPPMGVRMKVLNETK</sequence>
<dbReference type="RefSeq" id="WP_322854942.1">
    <property type="nucleotide sequence ID" value="NZ_JAYDCJ010000003.1"/>
</dbReference>
<reference evidence="7 8" key="1">
    <citation type="submission" date="2023-12" db="EMBL/GenBank/DDBJ databases">
        <title>Marinobacter qingdaonensis sp. nov., isolated from the intertidal sediment of Qingdao, PR China.</title>
        <authorList>
            <person name="Li Y."/>
        </authorList>
    </citation>
    <scope>NUCLEOTIDE SEQUENCE [LARGE SCALE GENOMIC DNA]</scope>
    <source>
        <strain evidence="7 8">ASW11-75</strain>
    </source>
</reference>
<dbReference type="InterPro" id="IPR012000">
    <property type="entry name" value="Thiamin_PyroP_enz_cen_dom"/>
</dbReference>
<proteinExistence type="inferred from homology"/>
<dbReference type="Pfam" id="PF02776">
    <property type="entry name" value="TPP_enzyme_N"/>
    <property type="match status" value="1"/>
</dbReference>
<dbReference type="SUPFAM" id="SSF52518">
    <property type="entry name" value="Thiamin diphosphate-binding fold (THDP-binding)"/>
    <property type="match status" value="2"/>
</dbReference>
<feature type="domain" description="Thiamine pyrophosphate enzyme central" evidence="4">
    <location>
        <begin position="201"/>
        <end position="336"/>
    </location>
</feature>
<dbReference type="EMBL" id="JAYDCJ010000003">
    <property type="protein sequence ID" value="MEA1080439.1"/>
    <property type="molecule type" value="Genomic_DNA"/>
</dbReference>
<dbReference type="CDD" id="cd00568">
    <property type="entry name" value="TPP_enzymes"/>
    <property type="match status" value="1"/>
</dbReference>
<comment type="caution">
    <text evidence="7">The sequence shown here is derived from an EMBL/GenBank/DDBJ whole genome shotgun (WGS) entry which is preliminary data.</text>
</comment>
<gene>
    <name evidence="7" type="ORF">U5822_07140</name>
</gene>
<name>A0ABU5NX99_9GAMM</name>
<dbReference type="PANTHER" id="PTHR18968">
    <property type="entry name" value="THIAMINE PYROPHOSPHATE ENZYMES"/>
    <property type="match status" value="1"/>
</dbReference>
<keyword evidence="8" id="KW-1185">Reference proteome</keyword>
<evidence type="ECO:0000256" key="3">
    <source>
        <dbReference type="RuleBase" id="RU362132"/>
    </source>
</evidence>
<evidence type="ECO:0000256" key="1">
    <source>
        <dbReference type="ARBA" id="ARBA00007812"/>
    </source>
</evidence>
<evidence type="ECO:0000259" key="6">
    <source>
        <dbReference type="Pfam" id="PF02776"/>
    </source>
</evidence>
<dbReference type="Pfam" id="PF00205">
    <property type="entry name" value="TPP_enzyme_M"/>
    <property type="match status" value="1"/>
</dbReference>
<dbReference type="SUPFAM" id="SSF52467">
    <property type="entry name" value="DHS-like NAD/FAD-binding domain"/>
    <property type="match status" value="1"/>
</dbReference>
<feature type="domain" description="Thiamine pyrophosphate enzyme N-terminal TPP-binding" evidence="6">
    <location>
        <begin position="4"/>
        <end position="116"/>
    </location>
</feature>
<keyword evidence="2 3" id="KW-0786">Thiamine pyrophosphate</keyword>
<dbReference type="Proteomes" id="UP001305746">
    <property type="component" value="Unassembled WGS sequence"/>
</dbReference>
<dbReference type="CDD" id="cd07035">
    <property type="entry name" value="TPP_PYR_POX_like"/>
    <property type="match status" value="1"/>
</dbReference>
<dbReference type="InterPro" id="IPR029035">
    <property type="entry name" value="DHS-like_NAD/FAD-binding_dom"/>
</dbReference>
<dbReference type="Gene3D" id="3.40.50.1220">
    <property type="entry name" value="TPP-binding domain"/>
    <property type="match status" value="1"/>
</dbReference>
<evidence type="ECO:0000313" key="8">
    <source>
        <dbReference type="Proteomes" id="UP001305746"/>
    </source>
</evidence>
<dbReference type="PANTHER" id="PTHR18968:SF167">
    <property type="entry name" value="ACETOLACTATE SYNTHASE LARGE SUBUNIT ILVB2-RELATED"/>
    <property type="match status" value="1"/>
</dbReference>
<evidence type="ECO:0000259" key="4">
    <source>
        <dbReference type="Pfam" id="PF00205"/>
    </source>
</evidence>
<accession>A0ABU5NX99</accession>
<organism evidence="7 8">
    <name type="scientific">Marinobacter qingdaonensis</name>
    <dbReference type="NCBI Taxonomy" id="3108486"/>
    <lineage>
        <taxon>Bacteria</taxon>
        <taxon>Pseudomonadati</taxon>
        <taxon>Pseudomonadota</taxon>
        <taxon>Gammaproteobacteria</taxon>
        <taxon>Pseudomonadales</taxon>
        <taxon>Marinobacteraceae</taxon>
        <taxon>Marinobacter</taxon>
    </lineage>
</organism>
<evidence type="ECO:0000259" key="5">
    <source>
        <dbReference type="Pfam" id="PF02775"/>
    </source>
</evidence>
<dbReference type="Pfam" id="PF02775">
    <property type="entry name" value="TPP_enzyme_C"/>
    <property type="match status" value="1"/>
</dbReference>
<dbReference type="InterPro" id="IPR012001">
    <property type="entry name" value="Thiamin_PyroP_enz_TPP-bd_dom"/>
</dbReference>
<comment type="similarity">
    <text evidence="1 3">Belongs to the TPP enzyme family.</text>
</comment>
<dbReference type="InterPro" id="IPR029061">
    <property type="entry name" value="THDP-binding"/>
</dbReference>